<dbReference type="PANTHER" id="PTHR30294:SF29">
    <property type="entry name" value="MULTIDRUG ABC TRANSPORTER PERMEASE YBHS-RELATED"/>
    <property type="match status" value="1"/>
</dbReference>
<dbReference type="Proteomes" id="UP001216390">
    <property type="component" value="Chromosome"/>
</dbReference>
<keyword evidence="4 6" id="KW-1133">Transmembrane helix</keyword>
<sequence>MTRGGALRLVAGRELSEAFRRKAFWIVVALLFVGATAAVVVPGLVGDDDGTTTYDVAVVGDDAGATAALQAAGRALEAEVQVTPVADAAAARTQVSDEEVDLAVVPGDPAEVVVQAGEQQALLGSVRQALSAQAVTSSLEAAGLSPDEARAALDQDPARVVEVDADSASRRLASFAVSLVLYLLLVTLMVQVANGIAVEKSNRISEVLLAIVRPGSLLFGKVLGIGLTGTLTLAAAIVPVTVGLAVGGDLPDGLAGALVGGAAWFVLGLALYLTVAGAMGALVERQEEAGSVITPLTALLVGALLVSQGGPDSPLGTVLAYVPLTSPLLVPTRIAVGAASPTELVVSLVLLVAAIAVAGRVGATIYARAIVRTGRRLHLRDVLRSS</sequence>
<dbReference type="RefSeq" id="WP_272735726.1">
    <property type="nucleotide sequence ID" value="NZ_CP116942.1"/>
</dbReference>
<feature type="transmembrane region" description="Helical" evidence="6">
    <location>
        <begin position="218"/>
        <end position="242"/>
    </location>
</feature>
<dbReference type="InterPro" id="IPR051449">
    <property type="entry name" value="ABC-2_transporter_component"/>
</dbReference>
<evidence type="ECO:0000256" key="5">
    <source>
        <dbReference type="ARBA" id="ARBA00023136"/>
    </source>
</evidence>
<dbReference type="PANTHER" id="PTHR30294">
    <property type="entry name" value="MEMBRANE COMPONENT OF ABC TRANSPORTER YHHJ-RELATED"/>
    <property type="match status" value="1"/>
</dbReference>
<feature type="transmembrane region" description="Helical" evidence="6">
    <location>
        <begin position="172"/>
        <end position="197"/>
    </location>
</feature>
<evidence type="ECO:0000256" key="4">
    <source>
        <dbReference type="ARBA" id="ARBA00022989"/>
    </source>
</evidence>
<dbReference type="InterPro" id="IPR013525">
    <property type="entry name" value="ABC2_TM"/>
</dbReference>
<dbReference type="KEGG" id="ima:PO878_17000"/>
<comment type="subcellular location">
    <subcellularLocation>
        <location evidence="1">Cell membrane</location>
        <topology evidence="1">Multi-pass membrane protein</topology>
    </subcellularLocation>
</comment>
<feature type="domain" description="ABC-2 type transporter transmembrane" evidence="7">
    <location>
        <begin position="24"/>
        <end position="358"/>
    </location>
</feature>
<protein>
    <submittedName>
        <fullName evidence="8">ABC transporter permease</fullName>
    </submittedName>
</protein>
<feature type="transmembrane region" description="Helical" evidence="6">
    <location>
        <begin position="289"/>
        <end position="307"/>
    </location>
</feature>
<accession>A0AAF0BT22</accession>
<dbReference type="EMBL" id="CP116942">
    <property type="protein sequence ID" value="WCO66202.1"/>
    <property type="molecule type" value="Genomic_DNA"/>
</dbReference>
<evidence type="ECO:0000259" key="7">
    <source>
        <dbReference type="Pfam" id="PF12698"/>
    </source>
</evidence>
<dbReference type="Pfam" id="PF12698">
    <property type="entry name" value="ABC2_membrane_3"/>
    <property type="match status" value="1"/>
</dbReference>
<dbReference type="GO" id="GO:0140359">
    <property type="term" value="F:ABC-type transporter activity"/>
    <property type="evidence" value="ECO:0007669"/>
    <property type="project" value="InterPro"/>
</dbReference>
<feature type="transmembrane region" description="Helical" evidence="6">
    <location>
        <begin position="262"/>
        <end position="282"/>
    </location>
</feature>
<organism evidence="8 9">
    <name type="scientific">Iamia majanohamensis</name>
    <dbReference type="NCBI Taxonomy" id="467976"/>
    <lineage>
        <taxon>Bacteria</taxon>
        <taxon>Bacillati</taxon>
        <taxon>Actinomycetota</taxon>
        <taxon>Acidimicrobiia</taxon>
        <taxon>Acidimicrobiales</taxon>
        <taxon>Iamiaceae</taxon>
        <taxon>Iamia</taxon>
    </lineage>
</organism>
<evidence type="ECO:0000256" key="2">
    <source>
        <dbReference type="ARBA" id="ARBA00022475"/>
    </source>
</evidence>
<evidence type="ECO:0000313" key="8">
    <source>
        <dbReference type="EMBL" id="WCO66202.1"/>
    </source>
</evidence>
<proteinExistence type="predicted"/>
<evidence type="ECO:0000313" key="9">
    <source>
        <dbReference type="Proteomes" id="UP001216390"/>
    </source>
</evidence>
<name>A0AAF0BT22_9ACTN</name>
<dbReference type="GO" id="GO:0005886">
    <property type="term" value="C:plasma membrane"/>
    <property type="evidence" value="ECO:0007669"/>
    <property type="project" value="UniProtKB-SubCell"/>
</dbReference>
<evidence type="ECO:0000256" key="3">
    <source>
        <dbReference type="ARBA" id="ARBA00022692"/>
    </source>
</evidence>
<keyword evidence="5 6" id="KW-0472">Membrane</keyword>
<keyword evidence="2" id="KW-1003">Cell membrane</keyword>
<reference evidence="8" key="1">
    <citation type="submission" date="2023-01" db="EMBL/GenBank/DDBJ databases">
        <title>The diversity of Class Acidimicrobiia in South China Sea sediment environments and the proposal of Iamia marina sp. nov., a novel species of the genus Iamia.</title>
        <authorList>
            <person name="He Y."/>
            <person name="Tian X."/>
        </authorList>
    </citation>
    <scope>NUCLEOTIDE SEQUENCE</scope>
    <source>
        <strain evidence="8">DSM 19957</strain>
    </source>
</reference>
<evidence type="ECO:0000256" key="6">
    <source>
        <dbReference type="SAM" id="Phobius"/>
    </source>
</evidence>
<feature type="transmembrane region" description="Helical" evidence="6">
    <location>
        <begin position="23"/>
        <end position="45"/>
    </location>
</feature>
<feature type="transmembrane region" description="Helical" evidence="6">
    <location>
        <begin position="344"/>
        <end position="367"/>
    </location>
</feature>
<keyword evidence="9" id="KW-1185">Reference proteome</keyword>
<gene>
    <name evidence="8" type="ORF">PO878_17000</name>
</gene>
<keyword evidence="3 6" id="KW-0812">Transmembrane</keyword>
<evidence type="ECO:0000256" key="1">
    <source>
        <dbReference type="ARBA" id="ARBA00004651"/>
    </source>
</evidence>
<dbReference type="AlphaFoldDB" id="A0AAF0BT22"/>